<feature type="transmembrane region" description="Helical" evidence="1">
    <location>
        <begin position="123"/>
        <end position="145"/>
    </location>
</feature>
<dbReference type="GeneID" id="29674143"/>
<accession>D1AXZ8</accession>
<dbReference type="EMBL" id="CP001779">
    <property type="protein sequence ID" value="ACZ01174.1"/>
    <property type="molecule type" value="Genomic_DNA"/>
</dbReference>
<reference evidence="2 3" key="1">
    <citation type="journal article" date="2009" name="Stand. Genomic Sci.">
        <title>Complete genome sequence of Streptobacillus moniliformis type strain (9901T).</title>
        <authorList>
            <person name="Nolan M."/>
            <person name="Gronow S."/>
            <person name="Lapidus A."/>
            <person name="Ivanova N."/>
            <person name="Copeland A."/>
            <person name="Lucas S."/>
            <person name="Del Rio T.G."/>
            <person name="Chen F."/>
            <person name="Tice H."/>
            <person name="Pitluck S."/>
            <person name="Cheng J.F."/>
            <person name="Sims D."/>
            <person name="Meincke L."/>
            <person name="Bruce D."/>
            <person name="Goodwin L."/>
            <person name="Brettin T."/>
            <person name="Han C."/>
            <person name="Detter J.C."/>
            <person name="Ovchinikova G."/>
            <person name="Pati A."/>
            <person name="Mavromatis K."/>
            <person name="Mikhailova N."/>
            <person name="Chen A."/>
            <person name="Palaniappan K."/>
            <person name="Land M."/>
            <person name="Hauser L."/>
            <person name="Chang Y.J."/>
            <person name="Jeffries C.D."/>
            <person name="Rohde M."/>
            <person name="Sproer C."/>
            <person name="Goker M."/>
            <person name="Bristow J."/>
            <person name="Eisen J.A."/>
            <person name="Markowitz V."/>
            <person name="Hugenholtz P."/>
            <person name="Kyrpides N.C."/>
            <person name="Klenk H.P."/>
            <person name="Chain P."/>
        </authorList>
    </citation>
    <scope>NUCLEOTIDE SEQUENCE [LARGE SCALE GENOMIC DNA]</scope>
    <source>
        <strain evidence="3">ATCC 14647 / DSM 12112 / NCTC 10651 / 9901</strain>
    </source>
</reference>
<evidence type="ECO:0000313" key="2">
    <source>
        <dbReference type="EMBL" id="ACZ01174.1"/>
    </source>
</evidence>
<dbReference type="eggNOG" id="COG1963">
    <property type="taxonomic scope" value="Bacteria"/>
</dbReference>
<name>D1AXZ8_STRM9</name>
<dbReference type="InterPro" id="IPR003832">
    <property type="entry name" value="DUF212"/>
</dbReference>
<protein>
    <submittedName>
        <fullName evidence="2">Acid phosphatase/vanadium-dependent haloperoxidase related protein</fullName>
    </submittedName>
</protein>
<keyword evidence="1" id="KW-1133">Transmembrane helix</keyword>
<keyword evidence="1" id="KW-0812">Transmembrane</keyword>
<dbReference type="Proteomes" id="UP000002072">
    <property type="component" value="Chromosome"/>
</dbReference>
<keyword evidence="1" id="KW-0472">Membrane</keyword>
<sequence>MSNGLIFGNKILDVVFISAFTAQIYKCFSPVIFKRKIDFTRLFSTGGMPSSHSSSTVSLCFSVGIVKGFSTTEFAIAFIFSLVTMYDATGIRQEAGKHAKILNSIIEEKRFLYKEEIKELKEFLGHTPLEVFAGAILGIVISFLMKGYLLS</sequence>
<keyword evidence="3" id="KW-1185">Reference proteome</keyword>
<dbReference type="RefSeq" id="WP_012858725.1">
    <property type="nucleotide sequence ID" value="NC_013515.1"/>
</dbReference>
<dbReference type="KEGG" id="smf:Smon_0701"/>
<organism evidence="2 3">
    <name type="scientific">Streptobacillus moniliformis (strain ATCC 14647 / DSM 12112 / NCTC 10651 / 9901)</name>
    <dbReference type="NCBI Taxonomy" id="519441"/>
    <lineage>
        <taxon>Bacteria</taxon>
        <taxon>Fusobacteriati</taxon>
        <taxon>Fusobacteriota</taxon>
        <taxon>Fusobacteriia</taxon>
        <taxon>Fusobacteriales</taxon>
        <taxon>Leptotrichiaceae</taxon>
        <taxon>Streptobacillus</taxon>
    </lineage>
</organism>
<evidence type="ECO:0000256" key="1">
    <source>
        <dbReference type="SAM" id="Phobius"/>
    </source>
</evidence>
<evidence type="ECO:0000313" key="3">
    <source>
        <dbReference type="Proteomes" id="UP000002072"/>
    </source>
</evidence>
<dbReference type="STRING" id="519441.Smon_0701"/>
<proteinExistence type="predicted"/>
<dbReference type="PANTHER" id="PTHR31446:SF29">
    <property type="entry name" value="ACID PHOSPHATASE_VANADIUM-DEPENDENT HALOPEROXIDASE-RELATED PROTEIN"/>
    <property type="match status" value="1"/>
</dbReference>
<dbReference type="OrthoDB" id="9792681at2"/>
<dbReference type="Pfam" id="PF02681">
    <property type="entry name" value="DUF212"/>
    <property type="match status" value="1"/>
</dbReference>
<dbReference type="HOGENOM" id="CLU_073969_1_1_0"/>
<dbReference type="PANTHER" id="PTHR31446">
    <property type="entry name" value="ACID PHOSPHATASE/VANADIUM-DEPENDENT HALOPEROXIDASE-RELATED PROTEIN"/>
    <property type="match status" value="1"/>
</dbReference>
<gene>
    <name evidence="2" type="ordered locus">Smon_0701</name>
</gene>
<dbReference type="AlphaFoldDB" id="D1AXZ8"/>